<dbReference type="GO" id="GO:0000981">
    <property type="term" value="F:DNA-binding transcription factor activity, RNA polymerase II-specific"/>
    <property type="evidence" value="ECO:0007669"/>
    <property type="project" value="UniProtKB-ARBA"/>
</dbReference>
<feature type="compositionally biased region" description="Polar residues" evidence="12">
    <location>
        <begin position="213"/>
        <end position="225"/>
    </location>
</feature>
<reference evidence="14" key="1">
    <citation type="submission" date="2022-07" db="EMBL/GenBank/DDBJ databases">
        <title>Draft genome sequence of Zalerion maritima ATCC 34329, a (micro)plastics degrading marine fungus.</title>
        <authorList>
            <person name="Paco A."/>
            <person name="Goncalves M.F.M."/>
            <person name="Rocha-Santos T.A.P."/>
            <person name="Alves A."/>
        </authorList>
    </citation>
    <scope>NUCLEOTIDE SEQUENCE</scope>
    <source>
        <strain evidence="14">ATCC 34329</strain>
    </source>
</reference>
<evidence type="ECO:0000256" key="4">
    <source>
        <dbReference type="ARBA" id="ARBA00022737"/>
    </source>
</evidence>
<feature type="compositionally biased region" description="Polar residues" evidence="12">
    <location>
        <begin position="431"/>
        <end position="441"/>
    </location>
</feature>
<dbReference type="SMART" id="SM00355">
    <property type="entry name" value="ZnF_C2H2"/>
    <property type="match status" value="4"/>
</dbReference>
<dbReference type="GO" id="GO:0000978">
    <property type="term" value="F:RNA polymerase II cis-regulatory region sequence-specific DNA binding"/>
    <property type="evidence" value="ECO:0007669"/>
    <property type="project" value="TreeGrafter"/>
</dbReference>
<comment type="caution">
    <text evidence="14">The sequence shown here is derived from an EMBL/GenBank/DDBJ whole genome shotgun (WGS) entry which is preliminary data.</text>
</comment>
<keyword evidence="5 11" id="KW-0863">Zinc-finger</keyword>
<dbReference type="PROSITE" id="PS00028">
    <property type="entry name" value="ZINC_FINGER_C2H2_1"/>
    <property type="match status" value="4"/>
</dbReference>
<dbReference type="GO" id="GO:0008270">
    <property type="term" value="F:zinc ion binding"/>
    <property type="evidence" value="ECO:0007669"/>
    <property type="project" value="UniProtKB-KW"/>
</dbReference>
<dbReference type="Pfam" id="PF00096">
    <property type="entry name" value="zf-C2H2"/>
    <property type="match status" value="4"/>
</dbReference>
<dbReference type="InterPro" id="IPR050329">
    <property type="entry name" value="GLI_C2H2-zinc-finger"/>
</dbReference>
<evidence type="ECO:0000256" key="2">
    <source>
        <dbReference type="ARBA" id="ARBA00006991"/>
    </source>
</evidence>
<keyword evidence="15" id="KW-1185">Reference proteome</keyword>
<keyword evidence="6" id="KW-0862">Zinc</keyword>
<dbReference type="FunFam" id="3.30.160.60:FF:002157">
    <property type="entry name" value="Transcription factor"/>
    <property type="match status" value="1"/>
</dbReference>
<dbReference type="EMBL" id="JAKWBI020000114">
    <property type="protein sequence ID" value="KAJ2902401.1"/>
    <property type="molecule type" value="Genomic_DNA"/>
</dbReference>
<keyword evidence="9" id="KW-0804">Transcription</keyword>
<evidence type="ECO:0000256" key="9">
    <source>
        <dbReference type="ARBA" id="ARBA00023163"/>
    </source>
</evidence>
<keyword evidence="8" id="KW-0238">DNA-binding</keyword>
<dbReference type="FunFam" id="3.30.160.60:FF:001485">
    <property type="entry name" value="Krueppel-related zinc finger protein"/>
    <property type="match status" value="1"/>
</dbReference>
<dbReference type="PANTHER" id="PTHR19818:SF139">
    <property type="entry name" value="PAIR-RULE PROTEIN ODD-PAIRED"/>
    <property type="match status" value="1"/>
</dbReference>
<sequence length="537" mass="59815">MALTATPPTHGNWARWPHQHHSNNEYVMMDTTMMPYDSRPTTSAPMQRPAMAQQYVPYSVPAPINNMPAPHYPPYNPVFPPNHNGNTNGNGNGNGNNSNFNGSPTMVQPPYKMEFNRRPNLRIVAPESAHHDGSYSRDGRPFSSQSPSTKSEPASAKKGGVNPSLTAKTITSNIAIGDNQIDFNTDVDALMKAIQAKRETEELVKKAEAEAKQQLSQSPHPSPISQKAPEVGLDMNHSSPVSSPGGLTPTDQGGETPKRKRYQCQIEGCDKTFSQKTHLEIHKRAHTGEQPYKCKHIGCGQRFSQLGNLKTHERRHTGEKPYECEICGKRFAQRGNVRAHKITHDQAKPYICKLDNCSKDFTQLGNLKSHQNKFHAQALKELTMKFATIVDEKTVSSDDKELWEYFATLYKNSNKGIKGRGKDRKVGPAVQSHQSTVPSQYPVQQPPAHHTPVHHHHQQQQPHHGLHHPGSLAAYSMSRGPQLPHMMSNFPPTAHRDGSQPYEMFDVETASHTASSSTGTVYEEENGRDLAFGDRMY</sequence>
<evidence type="ECO:0000256" key="5">
    <source>
        <dbReference type="ARBA" id="ARBA00022771"/>
    </source>
</evidence>
<comment type="subcellular location">
    <subcellularLocation>
        <location evidence="1">Nucleus</location>
    </subcellularLocation>
</comment>
<evidence type="ECO:0000256" key="11">
    <source>
        <dbReference type="PROSITE-ProRule" id="PRU00042"/>
    </source>
</evidence>
<dbReference type="PANTHER" id="PTHR19818">
    <property type="entry name" value="ZINC FINGER PROTEIN ZIC AND GLI"/>
    <property type="match status" value="1"/>
</dbReference>
<evidence type="ECO:0000313" key="14">
    <source>
        <dbReference type="EMBL" id="KAJ2902401.1"/>
    </source>
</evidence>
<dbReference type="Gene3D" id="3.30.160.60">
    <property type="entry name" value="Classic Zinc Finger"/>
    <property type="match status" value="4"/>
</dbReference>
<feature type="compositionally biased region" description="Basic and acidic residues" evidence="12">
    <location>
        <begin position="525"/>
        <end position="537"/>
    </location>
</feature>
<feature type="compositionally biased region" description="Low complexity" evidence="12">
    <location>
        <begin position="510"/>
        <end position="520"/>
    </location>
</feature>
<feature type="domain" description="C2H2-type" evidence="13">
    <location>
        <begin position="322"/>
        <end position="349"/>
    </location>
</feature>
<feature type="domain" description="C2H2-type" evidence="13">
    <location>
        <begin position="292"/>
        <end position="321"/>
    </location>
</feature>
<evidence type="ECO:0000256" key="12">
    <source>
        <dbReference type="SAM" id="MobiDB-lite"/>
    </source>
</evidence>
<evidence type="ECO:0000256" key="3">
    <source>
        <dbReference type="ARBA" id="ARBA00022723"/>
    </source>
</evidence>
<dbReference type="GO" id="GO:0045944">
    <property type="term" value="P:positive regulation of transcription by RNA polymerase II"/>
    <property type="evidence" value="ECO:0007669"/>
    <property type="project" value="UniProtKB-ARBA"/>
</dbReference>
<evidence type="ECO:0000256" key="8">
    <source>
        <dbReference type="ARBA" id="ARBA00023125"/>
    </source>
</evidence>
<feature type="region of interest" description="Disordered" evidence="12">
    <location>
        <begin position="414"/>
        <end position="537"/>
    </location>
</feature>
<dbReference type="InterPro" id="IPR013087">
    <property type="entry name" value="Znf_C2H2_type"/>
</dbReference>
<accession>A0AAD5RRC0</accession>
<evidence type="ECO:0000256" key="6">
    <source>
        <dbReference type="ARBA" id="ARBA00022833"/>
    </source>
</evidence>
<feature type="region of interest" description="Disordered" evidence="12">
    <location>
        <begin position="128"/>
        <end position="164"/>
    </location>
</feature>
<evidence type="ECO:0000313" key="15">
    <source>
        <dbReference type="Proteomes" id="UP001201980"/>
    </source>
</evidence>
<keyword evidence="10" id="KW-0539">Nucleus</keyword>
<feature type="domain" description="C2H2-type" evidence="13">
    <location>
        <begin position="350"/>
        <end position="376"/>
    </location>
</feature>
<evidence type="ECO:0000256" key="1">
    <source>
        <dbReference type="ARBA" id="ARBA00004123"/>
    </source>
</evidence>
<evidence type="ECO:0000256" key="7">
    <source>
        <dbReference type="ARBA" id="ARBA00023015"/>
    </source>
</evidence>
<name>A0AAD5RRC0_9PEZI</name>
<proteinExistence type="inferred from homology"/>
<gene>
    <name evidence="14" type="ORF">MKZ38_000647</name>
</gene>
<comment type="similarity">
    <text evidence="2">Belongs to the krueppel C2H2-type zinc-finger protein family.</text>
</comment>
<dbReference type="AlphaFoldDB" id="A0AAD5RRC0"/>
<feature type="domain" description="C2H2-type" evidence="13">
    <location>
        <begin position="262"/>
        <end position="291"/>
    </location>
</feature>
<feature type="region of interest" description="Disordered" evidence="12">
    <location>
        <begin position="78"/>
        <end position="111"/>
    </location>
</feature>
<dbReference type="FunFam" id="3.30.160.60:FF:000166">
    <property type="entry name" value="Zinc finger and BTB domain-containing 49"/>
    <property type="match status" value="1"/>
</dbReference>
<dbReference type="PROSITE" id="PS50157">
    <property type="entry name" value="ZINC_FINGER_C2H2_2"/>
    <property type="match status" value="4"/>
</dbReference>
<dbReference type="FunFam" id="3.30.160.60:FF:000125">
    <property type="entry name" value="Putative zinc finger protein 143"/>
    <property type="match status" value="1"/>
</dbReference>
<feature type="compositionally biased region" description="Basic and acidic residues" evidence="12">
    <location>
        <begin position="128"/>
        <end position="140"/>
    </location>
</feature>
<keyword evidence="7" id="KW-0805">Transcription regulation</keyword>
<dbReference type="Proteomes" id="UP001201980">
    <property type="component" value="Unassembled WGS sequence"/>
</dbReference>
<feature type="region of interest" description="Disordered" evidence="12">
    <location>
        <begin position="205"/>
        <end position="261"/>
    </location>
</feature>
<organism evidence="14 15">
    <name type="scientific">Zalerion maritima</name>
    <dbReference type="NCBI Taxonomy" id="339359"/>
    <lineage>
        <taxon>Eukaryota</taxon>
        <taxon>Fungi</taxon>
        <taxon>Dikarya</taxon>
        <taxon>Ascomycota</taxon>
        <taxon>Pezizomycotina</taxon>
        <taxon>Sordariomycetes</taxon>
        <taxon>Lulworthiomycetidae</taxon>
        <taxon>Lulworthiales</taxon>
        <taxon>Lulworthiaceae</taxon>
        <taxon>Zalerion</taxon>
    </lineage>
</organism>
<keyword evidence="3" id="KW-0479">Metal-binding</keyword>
<dbReference type="SUPFAM" id="SSF57667">
    <property type="entry name" value="beta-beta-alpha zinc fingers"/>
    <property type="match status" value="2"/>
</dbReference>
<dbReference type="GO" id="GO:0005634">
    <property type="term" value="C:nucleus"/>
    <property type="evidence" value="ECO:0007669"/>
    <property type="project" value="UniProtKB-SubCell"/>
</dbReference>
<evidence type="ECO:0000259" key="13">
    <source>
        <dbReference type="PROSITE" id="PS50157"/>
    </source>
</evidence>
<protein>
    <recommendedName>
        <fullName evidence="13">C2H2-type domain-containing protein</fullName>
    </recommendedName>
</protein>
<keyword evidence="4" id="KW-0677">Repeat</keyword>
<dbReference type="InterPro" id="IPR036236">
    <property type="entry name" value="Znf_C2H2_sf"/>
</dbReference>
<feature type="compositionally biased region" description="Polar residues" evidence="12">
    <location>
        <begin position="142"/>
        <end position="152"/>
    </location>
</feature>
<evidence type="ECO:0000256" key="10">
    <source>
        <dbReference type="ARBA" id="ARBA00023242"/>
    </source>
</evidence>